<feature type="transmembrane region" description="Helical" evidence="1">
    <location>
        <begin position="199"/>
        <end position="221"/>
    </location>
</feature>
<evidence type="ECO:0000313" key="2">
    <source>
        <dbReference type="EMBL" id="RWX74827.1"/>
    </source>
</evidence>
<reference evidence="2 3" key="1">
    <citation type="submission" date="2019-01" db="EMBL/GenBank/DDBJ databases">
        <title>The draft genome of Rhizobium sp. 24NR.</title>
        <authorList>
            <person name="Liu L."/>
            <person name="Liang L."/>
            <person name="Shi S."/>
            <person name="Xu L."/>
            <person name="Wang X."/>
            <person name="Li L."/>
            <person name="Zhang X."/>
        </authorList>
    </citation>
    <scope>NUCLEOTIDE SEQUENCE [LARGE SCALE GENOMIC DNA]</scope>
    <source>
        <strain evidence="2 3">24NR</strain>
    </source>
</reference>
<dbReference type="EMBL" id="SBIP01000006">
    <property type="protein sequence ID" value="RWX74827.1"/>
    <property type="molecule type" value="Genomic_DNA"/>
</dbReference>
<evidence type="ECO:0000256" key="1">
    <source>
        <dbReference type="SAM" id="Phobius"/>
    </source>
</evidence>
<keyword evidence="3" id="KW-1185">Reference proteome</keyword>
<dbReference type="AlphaFoldDB" id="A0A444LB65"/>
<gene>
    <name evidence="2" type="ORF">EPK99_23315</name>
</gene>
<dbReference type="OrthoDB" id="9819813at2"/>
<keyword evidence="1" id="KW-0472">Membrane</keyword>
<sequence length="249" mass="27023">MSIRIEFEKIIPILAKWWVRDTTFSVLVAFSSMLMAKSAIEYGYDFAMRRYKYLPSEAPPVGSDFGPTEYLAVLVLIVAIGYRLWVIKGTVAETADQATREALNSSSTGSVLQLEHRKALGILATVPEIEALRAHPTNALGMTLAHASGARHVAWDGIWFTLASRHHRVKRGLVLIAFTISAVAALVILVVAAGTYAQAGFVSIMSSALAAEGVLLVFASFSYLKDLERLNSACALVKERPPITVSTTP</sequence>
<keyword evidence="1" id="KW-1133">Transmembrane helix</keyword>
<feature type="transmembrane region" description="Helical" evidence="1">
    <location>
        <begin position="173"/>
        <end position="193"/>
    </location>
</feature>
<name>A0A444LB65_9HYPH</name>
<protein>
    <submittedName>
        <fullName evidence="2">Uncharacterized protein</fullName>
    </submittedName>
</protein>
<keyword evidence="1" id="KW-0812">Transmembrane</keyword>
<dbReference type="RefSeq" id="WP_128445488.1">
    <property type="nucleotide sequence ID" value="NZ_SBIP01000006.1"/>
</dbReference>
<proteinExistence type="predicted"/>
<organism evidence="2 3">
    <name type="scientific">Neorhizobium lilium</name>
    <dbReference type="NCBI Taxonomy" id="2503024"/>
    <lineage>
        <taxon>Bacteria</taxon>
        <taxon>Pseudomonadati</taxon>
        <taxon>Pseudomonadota</taxon>
        <taxon>Alphaproteobacteria</taxon>
        <taxon>Hyphomicrobiales</taxon>
        <taxon>Rhizobiaceae</taxon>
        <taxon>Rhizobium/Agrobacterium group</taxon>
        <taxon>Neorhizobium</taxon>
    </lineage>
</organism>
<evidence type="ECO:0000313" key="3">
    <source>
        <dbReference type="Proteomes" id="UP000287687"/>
    </source>
</evidence>
<accession>A0A444LB65</accession>
<dbReference type="Proteomes" id="UP000287687">
    <property type="component" value="Unassembled WGS sequence"/>
</dbReference>
<comment type="caution">
    <text evidence="2">The sequence shown here is derived from an EMBL/GenBank/DDBJ whole genome shotgun (WGS) entry which is preliminary data.</text>
</comment>
<feature type="transmembrane region" description="Helical" evidence="1">
    <location>
        <begin position="70"/>
        <end position="87"/>
    </location>
</feature>
<feature type="transmembrane region" description="Helical" evidence="1">
    <location>
        <begin position="21"/>
        <end position="40"/>
    </location>
</feature>